<protein>
    <submittedName>
        <fullName evidence="2">Uncharacterized protein</fullName>
    </submittedName>
</protein>
<evidence type="ECO:0000256" key="1">
    <source>
        <dbReference type="SAM" id="MobiDB-lite"/>
    </source>
</evidence>
<accession>A0AAX4P961</accession>
<organism evidence="2 3">
    <name type="scientific">Chloropicon roscoffensis</name>
    <dbReference type="NCBI Taxonomy" id="1461544"/>
    <lineage>
        <taxon>Eukaryota</taxon>
        <taxon>Viridiplantae</taxon>
        <taxon>Chlorophyta</taxon>
        <taxon>Chloropicophyceae</taxon>
        <taxon>Chloropicales</taxon>
        <taxon>Chloropicaceae</taxon>
        <taxon>Chloropicon</taxon>
    </lineage>
</organism>
<proteinExistence type="predicted"/>
<feature type="compositionally biased region" description="Polar residues" evidence="1">
    <location>
        <begin position="539"/>
        <end position="550"/>
    </location>
</feature>
<feature type="compositionally biased region" description="Basic and acidic residues" evidence="1">
    <location>
        <begin position="395"/>
        <end position="407"/>
    </location>
</feature>
<feature type="compositionally biased region" description="Basic and acidic residues" evidence="1">
    <location>
        <begin position="43"/>
        <end position="56"/>
    </location>
</feature>
<gene>
    <name evidence="2" type="ORF">HKI87_06g41080</name>
</gene>
<feature type="compositionally biased region" description="Basic residues" evidence="1">
    <location>
        <begin position="352"/>
        <end position="365"/>
    </location>
</feature>
<feature type="compositionally biased region" description="Basic and acidic residues" evidence="1">
    <location>
        <begin position="786"/>
        <end position="808"/>
    </location>
</feature>
<keyword evidence="3" id="KW-1185">Reference proteome</keyword>
<sequence>MAGDWFADSEGDSDLGGRARNDTESHEVVDYAFGPSDSESESNTEKLKELLRDDSSKDVTFVGTANKEGGLPDVDLGVYSSVGGGAGKTTETGKGRPRVGRRAAKPGATDTAAPKLEELKRSPAHKPKVEAPASAAGTGFVNNALYVSPEKSSENLSPRAERSASSVTGEWSLDMDQLLPDSAPKPKLGRRQGQRPPKSGEHEGEATSKAAAASSDRRRSPQQEKLPALGKSASPAPKMTMTTGYQPSFMTRALEIEDSRSANDVSESIGLEYSEDFESSRSSLSPTRMGADAFGQEGTSRPSRLPLAKTPRAAEPKVVAEDASSAQKKPAAAAVSPKPKPKAAASSSTTNKKAKRAGSPGKKRAQQGSVENAEAAGLRSKVASLEQEIESLRNQGEEIRREREEALRTNQQARAESMSAGRELEGLKASLAQAQQENARLARVFEEKSRAERDHLDHARTLEEKVVSLSDELREKDEIAKSISTFDGVRGARALLGGEDADPDVHPVISEFLEEIKSTLDDERSTLKREQDRIEKLMSSVNTERATASRQHAAVDAKEKEVARMEESLRAERQRMLAEVEKERRGIHGKIEGERRELRRQIERERESLKDQMSSDRRRLEGDREALERSIRQLRGEEELLKTRIRRLDDELASQGREVAAQKERAEKMRSEAEAARREVGAARQSLDADRAKVDGDLKRIDRLKEDVERQLRASHEDKVLVNSERQILSKISSEVSEKEAQLALRKEELSAQQASAEEALEKVARERVEIAYQIKLLTDERLKSSAAAREAREAEKDLRSKMRDPGHRRALRSRGNRHRAAQSGKENEKGLSYPLRMQLLMAELERERQTIAHDKRRNARFLETQERYIYQAKTDLMRSQSSALRGGMAWGGGARRGEERDGALGPEAPAEANLEASASFTAFTDLTAITSEDDH</sequence>
<feature type="region of interest" description="Disordered" evidence="1">
    <location>
        <begin position="653"/>
        <end position="688"/>
    </location>
</feature>
<dbReference type="Proteomes" id="UP001472866">
    <property type="component" value="Chromosome 06"/>
</dbReference>
<feature type="region of interest" description="Disordered" evidence="1">
    <location>
        <begin position="605"/>
        <end position="625"/>
    </location>
</feature>
<feature type="compositionally biased region" description="Low complexity" evidence="1">
    <location>
        <begin position="323"/>
        <end position="351"/>
    </location>
</feature>
<feature type="region of interest" description="Disordered" evidence="1">
    <location>
        <begin position="887"/>
        <end position="917"/>
    </location>
</feature>
<dbReference type="AlphaFoldDB" id="A0AAX4P961"/>
<evidence type="ECO:0000313" key="2">
    <source>
        <dbReference type="EMBL" id="WZN62571.1"/>
    </source>
</evidence>
<dbReference type="EMBL" id="CP151506">
    <property type="protein sequence ID" value="WZN62571.1"/>
    <property type="molecule type" value="Genomic_DNA"/>
</dbReference>
<feature type="compositionally biased region" description="Basic residues" evidence="1">
    <location>
        <begin position="95"/>
        <end position="104"/>
    </location>
</feature>
<feature type="compositionally biased region" description="Polar residues" evidence="1">
    <location>
        <begin position="240"/>
        <end position="249"/>
    </location>
</feature>
<feature type="region of interest" description="Disordered" evidence="1">
    <location>
        <begin position="81"/>
        <end position="421"/>
    </location>
</feature>
<feature type="compositionally biased region" description="Basic residues" evidence="1">
    <location>
        <begin position="809"/>
        <end position="821"/>
    </location>
</feature>
<reference evidence="2 3" key="1">
    <citation type="submission" date="2024-03" db="EMBL/GenBank/DDBJ databases">
        <title>Complete genome sequence of the green alga Chloropicon roscoffensis RCC1871.</title>
        <authorList>
            <person name="Lemieux C."/>
            <person name="Pombert J.-F."/>
            <person name="Otis C."/>
            <person name="Turmel M."/>
        </authorList>
    </citation>
    <scope>NUCLEOTIDE SEQUENCE [LARGE SCALE GENOMIC DNA]</scope>
    <source>
        <strain evidence="2 3">RCC1871</strain>
    </source>
</reference>
<evidence type="ECO:0000313" key="3">
    <source>
        <dbReference type="Proteomes" id="UP001472866"/>
    </source>
</evidence>
<feature type="region of interest" description="Disordered" evidence="1">
    <location>
        <begin position="1"/>
        <end position="56"/>
    </location>
</feature>
<feature type="region of interest" description="Disordered" evidence="1">
    <location>
        <begin position="786"/>
        <end position="831"/>
    </location>
</feature>
<name>A0AAX4P961_9CHLO</name>
<feature type="region of interest" description="Disordered" evidence="1">
    <location>
        <begin position="538"/>
        <end position="560"/>
    </location>
</feature>
<feature type="compositionally biased region" description="Basic and acidic residues" evidence="1">
    <location>
        <begin position="660"/>
        <end position="688"/>
    </location>
</feature>
<feature type="compositionally biased region" description="Basic and acidic residues" evidence="1">
    <location>
        <begin position="15"/>
        <end position="29"/>
    </location>
</feature>